<gene>
    <name evidence="2" type="ORF">GcM1_231019</name>
</gene>
<feature type="compositionally biased region" description="Polar residues" evidence="1">
    <location>
        <begin position="822"/>
        <end position="834"/>
    </location>
</feature>
<accession>A0A420IMI8</accession>
<evidence type="ECO:0000313" key="3">
    <source>
        <dbReference type="Proteomes" id="UP000285326"/>
    </source>
</evidence>
<proteinExistence type="predicted"/>
<dbReference type="Proteomes" id="UP000285326">
    <property type="component" value="Unassembled WGS sequence"/>
</dbReference>
<dbReference type="EMBL" id="MCBS01023181">
    <property type="protein sequence ID" value="RKF75766.1"/>
    <property type="molecule type" value="Genomic_DNA"/>
</dbReference>
<protein>
    <submittedName>
        <fullName evidence="2">Uncharacterized protein</fullName>
    </submittedName>
</protein>
<organism evidence="2 3">
    <name type="scientific">Golovinomyces cichoracearum</name>
    <dbReference type="NCBI Taxonomy" id="62708"/>
    <lineage>
        <taxon>Eukaryota</taxon>
        <taxon>Fungi</taxon>
        <taxon>Dikarya</taxon>
        <taxon>Ascomycota</taxon>
        <taxon>Pezizomycotina</taxon>
        <taxon>Leotiomycetes</taxon>
        <taxon>Erysiphales</taxon>
        <taxon>Erysiphaceae</taxon>
        <taxon>Golovinomyces</taxon>
    </lineage>
</organism>
<feature type="region of interest" description="Disordered" evidence="1">
    <location>
        <begin position="755"/>
        <end position="834"/>
    </location>
</feature>
<dbReference type="AlphaFoldDB" id="A0A420IMI8"/>
<comment type="caution">
    <text evidence="2">The sequence shown here is derived from an EMBL/GenBank/DDBJ whole genome shotgun (WGS) entry which is preliminary data.</text>
</comment>
<sequence>MISYTKPRHRRLLSTSASLTDRLQPSESQLIHNQKNDNHSFEKYIQAPVTITTKQISLKSTKSIPEDTEDISNSLVTESPFSMREARTDTSCYADASLVDKLEEQGLSTDANMEISKRKMQCAKKNEPLVKHDLSTEIVLPNTDSQGKLDKNIKRLSLPCSKTRSNIFNSITTMTRKIAPQAAVKFSERMLKLNTRDNIIVNQEFDPTIHGTLARDFTAAEQPGGNYGFPKIGSQDEMSLSSISLDSMVSGISLETTGSERNLTPISIDRSKEDFYISLDASSRQNSISNRLIISTSKNLNAETKSPELCLNIYDRIKDESLDKAGFKTDVKNTACDDRSLIQLITTSVSPSKFHKDSDGAAEKEMWELISDQYSFSKQLKPSSNASNLESEKYSSLNLDLKEMAHKDVESEGTVRKTAPQNTHDKVTLNQLAEDSRTGYDGIKKLKDFKAPDPQICLKGSEYNDSDENKQVSKLDSAMISADNLHTRGFQCKEAQSLSSDTENFESTKISYAPQGTDNNNPSDTRFQSLNNGEPCVILPMQSITSPQNIQKSMLLHDFYFDERNIATLQNYSSSSAFNANIFDGQNRINCNPSTENIPSLTEVSPCTRVSNPFIPSSCSFAHVPKAEDHKLDLQLSSISSNQPANDLTEESLEAYQCALASAAFTVAANDKICRDFNISNYAVPLNEEPNQSGLKTQLSEYIEESFLNEYEHDFDFEDKYQDCAIIAEANAEVLAFDFDGFYGQEFGFYSAANSSDNESVSENGGVFGPIGSERKRSSQSGRFGSHERNLTPITERSEYSNQNSSMSPCIQSPSSVRDIISWNSPSSRYDSER</sequence>
<feature type="compositionally biased region" description="Polar residues" evidence="1">
    <location>
        <begin position="792"/>
        <end position="804"/>
    </location>
</feature>
<evidence type="ECO:0000256" key="1">
    <source>
        <dbReference type="SAM" id="MobiDB-lite"/>
    </source>
</evidence>
<name>A0A420IMI8_9PEZI</name>
<reference evidence="2 3" key="1">
    <citation type="journal article" date="2018" name="BMC Genomics">
        <title>Comparative genome analyses reveal sequence features reflecting distinct modes of host-adaptation between dicot and monocot powdery mildew.</title>
        <authorList>
            <person name="Wu Y."/>
            <person name="Ma X."/>
            <person name="Pan Z."/>
            <person name="Kale S.D."/>
            <person name="Song Y."/>
            <person name="King H."/>
            <person name="Zhang Q."/>
            <person name="Presley C."/>
            <person name="Deng X."/>
            <person name="Wei C.I."/>
            <person name="Xiao S."/>
        </authorList>
    </citation>
    <scope>NUCLEOTIDE SEQUENCE [LARGE SCALE GENOMIC DNA]</scope>
    <source>
        <strain evidence="2">UMSG1</strain>
    </source>
</reference>
<evidence type="ECO:0000313" key="2">
    <source>
        <dbReference type="EMBL" id="RKF75766.1"/>
    </source>
</evidence>
<feature type="compositionally biased region" description="Low complexity" evidence="1">
    <location>
        <begin position="805"/>
        <end position="816"/>
    </location>
</feature>